<dbReference type="PROSITE" id="PS51257">
    <property type="entry name" value="PROKAR_LIPOPROTEIN"/>
    <property type="match status" value="1"/>
</dbReference>
<gene>
    <name evidence="2" type="ORF">CQW44_34155</name>
</gene>
<comment type="caution">
    <text evidence="2">The sequence shown here is derived from an EMBL/GenBank/DDBJ whole genome shotgun (WGS) entry which is preliminary data.</text>
</comment>
<keyword evidence="1" id="KW-0732">Signal</keyword>
<feature type="chain" id="PRO_5038379940" description="Sensor domain-containing protein" evidence="1">
    <location>
        <begin position="24"/>
        <end position="235"/>
    </location>
</feature>
<organism evidence="2 3">
    <name type="scientific">Streptomyces griseofuscus</name>
    <dbReference type="NCBI Taxonomy" id="146922"/>
    <lineage>
        <taxon>Bacteria</taxon>
        <taxon>Bacillati</taxon>
        <taxon>Actinomycetota</taxon>
        <taxon>Actinomycetes</taxon>
        <taxon>Kitasatosporales</taxon>
        <taxon>Streptomycetaceae</taxon>
        <taxon>Streptomyces</taxon>
    </lineage>
</organism>
<evidence type="ECO:0000256" key="1">
    <source>
        <dbReference type="SAM" id="SignalP"/>
    </source>
</evidence>
<evidence type="ECO:0000313" key="2">
    <source>
        <dbReference type="EMBL" id="RRQ79818.1"/>
    </source>
</evidence>
<keyword evidence="3" id="KW-1185">Reference proteome</keyword>
<name>A0A3R8QBV9_9ACTN</name>
<feature type="signal peptide" evidence="1">
    <location>
        <begin position="1"/>
        <end position="23"/>
    </location>
</feature>
<dbReference type="Proteomes" id="UP000276379">
    <property type="component" value="Unassembled WGS sequence"/>
</dbReference>
<dbReference type="AlphaFoldDB" id="A0A3R8QBV9"/>
<dbReference type="RefSeq" id="WP_125215043.1">
    <property type="nucleotide sequence ID" value="NZ_PDES01000018.1"/>
</dbReference>
<dbReference type="EMBL" id="PDES01000018">
    <property type="protein sequence ID" value="RRQ79818.1"/>
    <property type="molecule type" value="Genomic_DNA"/>
</dbReference>
<evidence type="ECO:0000313" key="3">
    <source>
        <dbReference type="Proteomes" id="UP000276379"/>
    </source>
</evidence>
<proteinExistence type="predicted"/>
<protein>
    <recommendedName>
        <fullName evidence="4">Sensor domain-containing protein</fullName>
    </recommendedName>
</protein>
<accession>A0A3R8QBV9</accession>
<sequence>MRLSSRAATLLAVAAALPLALTACSTGSTDASAPSAKQTKAKDPNAGLLTGAQLKKLLAPASAFPAGYTVEDDNTADSGAELLSTSARKTTKPDCVSLESTSWIQVTGYKNSSSFAQNDYVNAQKTEEVAQEIDEFPAAQAKDAMKQIEAVATRCATFTDTDAHAKVKVTGKATAGLGEEAYTMTLTSGKWQNGTTLVAARSGSSVVTVLSTAGSDNGAASAKKLTATILAGLKK</sequence>
<reference evidence="2 3" key="1">
    <citation type="submission" date="2017-10" db="EMBL/GenBank/DDBJ databases">
        <title>Draft genome of actinobacteria isolated from guarana (Paullinia cupana (Mart.) Ducke.</title>
        <authorList>
            <person name="Siqueira K.A."/>
            <person name="Liotti R.G."/>
            <person name="Mendes T.A."/>
            <person name="Soares M.A."/>
        </authorList>
    </citation>
    <scope>NUCLEOTIDE SEQUENCE [LARGE SCALE GENOMIC DNA]</scope>
    <source>
        <strain evidence="2 3">199</strain>
    </source>
</reference>
<evidence type="ECO:0008006" key="4">
    <source>
        <dbReference type="Google" id="ProtNLM"/>
    </source>
</evidence>